<dbReference type="SMART" id="SM00202">
    <property type="entry name" value="SR"/>
    <property type="match status" value="1"/>
</dbReference>
<dbReference type="PANTHER" id="PTHR19331:SF22">
    <property type="entry name" value="DELETED IN MALIGNANT BRAIN TUMORS 1 PROTEIN"/>
    <property type="match status" value="1"/>
</dbReference>
<dbReference type="AlphaFoldDB" id="A0AAN7NA83"/>
<keyword evidence="10" id="KW-1185">Reference proteome</keyword>
<keyword evidence="4" id="KW-0677">Repeat</keyword>
<dbReference type="FunFam" id="3.10.250.10:FF:000009">
    <property type="entry name" value="WC1"/>
    <property type="match status" value="1"/>
</dbReference>
<evidence type="ECO:0000256" key="2">
    <source>
        <dbReference type="ARBA" id="ARBA00022525"/>
    </source>
</evidence>
<name>A0AAN7NA83_MYCAM</name>
<dbReference type="Proteomes" id="UP001333110">
    <property type="component" value="Unassembled WGS sequence"/>
</dbReference>
<dbReference type="Pfam" id="PF00530">
    <property type="entry name" value="SRCR"/>
    <property type="match status" value="1"/>
</dbReference>
<dbReference type="EMBL" id="JAUNZN010000005">
    <property type="protein sequence ID" value="KAK4820991.1"/>
    <property type="molecule type" value="Genomic_DNA"/>
</dbReference>
<keyword evidence="2" id="KW-0964">Secreted</keyword>
<evidence type="ECO:0000256" key="6">
    <source>
        <dbReference type="ARBA" id="ARBA00023180"/>
    </source>
</evidence>
<feature type="domain" description="SRCR" evidence="8">
    <location>
        <begin position="53"/>
        <end position="137"/>
    </location>
</feature>
<comment type="subcellular location">
    <subcellularLocation>
        <location evidence="1">Secreted</location>
    </subcellularLocation>
</comment>
<evidence type="ECO:0000256" key="1">
    <source>
        <dbReference type="ARBA" id="ARBA00004613"/>
    </source>
</evidence>
<dbReference type="SUPFAM" id="SSF56487">
    <property type="entry name" value="SRCR-like"/>
    <property type="match status" value="1"/>
</dbReference>
<sequence>MTQNNLLWTCFKQGLDQTPLEAPTNLHKSLILSFHEVPRFREILFFSFKEMSVRLVNGWNQCEGHVEIFYKGTWGTICDDFWDVSDAEVVCNQQVCGHAVSSPGDVTFTHSPKNIVKDDVQCRGNANYLSVHEADKC</sequence>
<keyword evidence="6" id="KW-0325">Glycoprotein</keyword>
<evidence type="ECO:0000256" key="3">
    <source>
        <dbReference type="ARBA" id="ARBA00022729"/>
    </source>
</evidence>
<dbReference type="GO" id="GO:0016020">
    <property type="term" value="C:membrane"/>
    <property type="evidence" value="ECO:0007669"/>
    <property type="project" value="InterPro"/>
</dbReference>
<comment type="caution">
    <text evidence="7">Lacks conserved residue(s) required for the propagation of feature annotation.</text>
</comment>
<dbReference type="PRINTS" id="PR00258">
    <property type="entry name" value="SPERACTRCPTR"/>
</dbReference>
<keyword evidence="5" id="KW-1015">Disulfide bond</keyword>
<organism evidence="9 10">
    <name type="scientific">Mycteria americana</name>
    <name type="common">Wood stork</name>
    <dbReference type="NCBI Taxonomy" id="33587"/>
    <lineage>
        <taxon>Eukaryota</taxon>
        <taxon>Metazoa</taxon>
        <taxon>Chordata</taxon>
        <taxon>Craniata</taxon>
        <taxon>Vertebrata</taxon>
        <taxon>Euteleostomi</taxon>
        <taxon>Archelosauria</taxon>
        <taxon>Archosauria</taxon>
        <taxon>Dinosauria</taxon>
        <taxon>Saurischia</taxon>
        <taxon>Theropoda</taxon>
        <taxon>Coelurosauria</taxon>
        <taxon>Aves</taxon>
        <taxon>Neognathae</taxon>
        <taxon>Neoaves</taxon>
        <taxon>Aequornithes</taxon>
        <taxon>Ciconiiformes</taxon>
        <taxon>Ciconiidae</taxon>
        <taxon>Mycteria</taxon>
    </lineage>
</organism>
<dbReference type="PANTHER" id="PTHR19331">
    <property type="entry name" value="SCAVENGER RECEPTOR DOMAIN-CONTAINING"/>
    <property type="match status" value="1"/>
</dbReference>
<evidence type="ECO:0000313" key="9">
    <source>
        <dbReference type="EMBL" id="KAK4820991.1"/>
    </source>
</evidence>
<keyword evidence="3" id="KW-0732">Signal</keyword>
<evidence type="ECO:0000256" key="7">
    <source>
        <dbReference type="PROSITE-ProRule" id="PRU00196"/>
    </source>
</evidence>
<protein>
    <recommendedName>
        <fullName evidence="8">SRCR domain-containing protein</fullName>
    </recommendedName>
</protein>
<gene>
    <name evidence="9" type="ORF">QYF61_009457</name>
</gene>
<evidence type="ECO:0000256" key="5">
    <source>
        <dbReference type="ARBA" id="ARBA00023157"/>
    </source>
</evidence>
<evidence type="ECO:0000259" key="8">
    <source>
        <dbReference type="PROSITE" id="PS50287"/>
    </source>
</evidence>
<evidence type="ECO:0000313" key="10">
    <source>
        <dbReference type="Proteomes" id="UP001333110"/>
    </source>
</evidence>
<comment type="caution">
    <text evidence="9">The sequence shown here is derived from an EMBL/GenBank/DDBJ whole genome shotgun (WGS) entry which is preliminary data.</text>
</comment>
<reference evidence="9 10" key="1">
    <citation type="journal article" date="2023" name="J. Hered.">
        <title>Chromosome-level genome of the wood stork (Mycteria americana) provides insight into avian chromosome evolution.</title>
        <authorList>
            <person name="Flamio R. Jr."/>
            <person name="Ramstad K.M."/>
        </authorList>
    </citation>
    <scope>NUCLEOTIDE SEQUENCE [LARGE SCALE GENOMIC DNA]</scope>
    <source>
        <strain evidence="9">JAX WOST 10</strain>
    </source>
</reference>
<evidence type="ECO:0000256" key="4">
    <source>
        <dbReference type="ARBA" id="ARBA00022737"/>
    </source>
</evidence>
<accession>A0AAN7NA83</accession>
<dbReference type="InterPro" id="IPR001190">
    <property type="entry name" value="SRCR"/>
</dbReference>
<dbReference type="PROSITE" id="PS50287">
    <property type="entry name" value="SRCR_2"/>
    <property type="match status" value="1"/>
</dbReference>
<dbReference type="InterPro" id="IPR036772">
    <property type="entry name" value="SRCR-like_dom_sf"/>
</dbReference>
<proteinExistence type="predicted"/>
<dbReference type="Gene3D" id="3.10.250.10">
    <property type="entry name" value="SRCR-like domain"/>
    <property type="match status" value="1"/>
</dbReference>